<evidence type="ECO:0000256" key="6">
    <source>
        <dbReference type="ARBA" id="ARBA00012102"/>
    </source>
</evidence>
<dbReference type="Pfam" id="PF03309">
    <property type="entry name" value="Pan_kinase"/>
    <property type="match status" value="1"/>
</dbReference>
<keyword evidence="10 16" id="KW-0418">Kinase</keyword>
<evidence type="ECO:0000256" key="7">
    <source>
        <dbReference type="ARBA" id="ARBA00022490"/>
    </source>
</evidence>
<evidence type="ECO:0000256" key="5">
    <source>
        <dbReference type="ARBA" id="ARBA00011738"/>
    </source>
</evidence>
<feature type="active site" description="Proton acceptor" evidence="16">
    <location>
        <position position="111"/>
    </location>
</feature>
<dbReference type="PANTHER" id="PTHR34265">
    <property type="entry name" value="TYPE III PANTOTHENATE KINASE"/>
    <property type="match status" value="1"/>
</dbReference>
<keyword evidence="8 16" id="KW-0808">Transferase</keyword>
<dbReference type="GO" id="GO:0015937">
    <property type="term" value="P:coenzyme A biosynthetic process"/>
    <property type="evidence" value="ECO:0007669"/>
    <property type="project" value="UniProtKB-UniRule"/>
</dbReference>
<dbReference type="PANTHER" id="PTHR34265:SF1">
    <property type="entry name" value="TYPE III PANTOTHENATE KINASE"/>
    <property type="match status" value="1"/>
</dbReference>
<comment type="subunit">
    <text evidence="5 16">Homodimer.</text>
</comment>
<comment type="pathway">
    <text evidence="4 16">Cofactor biosynthesis; coenzyme A biosynthesis; CoA from (R)-pantothenate: step 1/5.</text>
</comment>
<evidence type="ECO:0000256" key="14">
    <source>
        <dbReference type="ARBA" id="ARBA00038036"/>
    </source>
</evidence>
<proteinExistence type="inferred from homology"/>
<evidence type="ECO:0000256" key="10">
    <source>
        <dbReference type="ARBA" id="ARBA00022777"/>
    </source>
</evidence>
<dbReference type="GO" id="GO:0004594">
    <property type="term" value="F:pantothenate kinase activity"/>
    <property type="evidence" value="ECO:0007669"/>
    <property type="project" value="UniProtKB-UniRule"/>
</dbReference>
<comment type="similarity">
    <text evidence="14 16">Belongs to the type III pantothenate kinase family.</text>
</comment>
<comment type="subcellular location">
    <subcellularLocation>
        <location evidence="3 16">Cytoplasm</location>
    </subcellularLocation>
</comment>
<dbReference type="InterPro" id="IPR043129">
    <property type="entry name" value="ATPase_NBD"/>
</dbReference>
<comment type="cofactor">
    <cofactor evidence="2">
        <name>K(+)</name>
        <dbReference type="ChEBI" id="CHEBI:29103"/>
    </cofactor>
</comment>
<evidence type="ECO:0000256" key="4">
    <source>
        <dbReference type="ARBA" id="ARBA00005225"/>
    </source>
</evidence>
<keyword evidence="12 16" id="KW-0630">Potassium</keyword>
<name>A0A2W7RD23_9BACT</name>
<reference evidence="17 18" key="1">
    <citation type="submission" date="2018-06" db="EMBL/GenBank/DDBJ databases">
        <title>Genomic Encyclopedia of Archaeal and Bacterial Type Strains, Phase II (KMG-II): from individual species to whole genera.</title>
        <authorList>
            <person name="Goeker M."/>
        </authorList>
    </citation>
    <scope>NUCLEOTIDE SEQUENCE [LARGE SCALE GENOMIC DNA]</scope>
    <source>
        <strain evidence="17 18">DSM 19830</strain>
    </source>
</reference>
<dbReference type="EC" id="2.7.1.33" evidence="6 16"/>
<feature type="binding site" evidence="16">
    <location>
        <begin position="109"/>
        <end position="112"/>
    </location>
    <ligand>
        <name>substrate</name>
    </ligand>
</feature>
<dbReference type="AlphaFoldDB" id="A0A2W7RD23"/>
<feature type="binding site" evidence="16">
    <location>
        <position position="186"/>
    </location>
    <ligand>
        <name>substrate</name>
    </ligand>
</feature>
<dbReference type="EMBL" id="QKZT01000001">
    <property type="protein sequence ID" value="PZX58011.1"/>
    <property type="molecule type" value="Genomic_DNA"/>
</dbReference>
<dbReference type="NCBIfam" id="TIGR00671">
    <property type="entry name" value="baf"/>
    <property type="match status" value="1"/>
</dbReference>
<evidence type="ECO:0000256" key="1">
    <source>
        <dbReference type="ARBA" id="ARBA00001206"/>
    </source>
</evidence>
<comment type="catalytic activity">
    <reaction evidence="1 16">
        <text>(R)-pantothenate + ATP = (R)-4'-phosphopantothenate + ADP + H(+)</text>
        <dbReference type="Rhea" id="RHEA:16373"/>
        <dbReference type="ChEBI" id="CHEBI:10986"/>
        <dbReference type="ChEBI" id="CHEBI:15378"/>
        <dbReference type="ChEBI" id="CHEBI:29032"/>
        <dbReference type="ChEBI" id="CHEBI:30616"/>
        <dbReference type="ChEBI" id="CHEBI:456216"/>
        <dbReference type="EC" id="2.7.1.33"/>
    </reaction>
</comment>
<dbReference type="GO" id="GO:0005737">
    <property type="term" value="C:cytoplasm"/>
    <property type="evidence" value="ECO:0007669"/>
    <property type="project" value="UniProtKB-SubCell"/>
</dbReference>
<feature type="binding site" evidence="16">
    <location>
        <position position="134"/>
    </location>
    <ligand>
        <name>ATP</name>
        <dbReference type="ChEBI" id="CHEBI:30616"/>
    </ligand>
</feature>
<dbReference type="RefSeq" id="WP_111316302.1">
    <property type="nucleotide sequence ID" value="NZ_QKZT01000001.1"/>
</dbReference>
<comment type="cofactor">
    <cofactor evidence="16">
        <name>NH4(+)</name>
        <dbReference type="ChEBI" id="CHEBI:28938"/>
    </cofactor>
    <cofactor evidence="16">
        <name>K(+)</name>
        <dbReference type="ChEBI" id="CHEBI:29103"/>
    </cofactor>
    <text evidence="16">A monovalent cation. Ammonium or potassium.</text>
</comment>
<organism evidence="17 18">
    <name type="scientific">Algoriphagus chordae</name>
    <dbReference type="NCBI Taxonomy" id="237019"/>
    <lineage>
        <taxon>Bacteria</taxon>
        <taxon>Pseudomonadati</taxon>
        <taxon>Bacteroidota</taxon>
        <taxon>Cytophagia</taxon>
        <taxon>Cytophagales</taxon>
        <taxon>Cyclobacteriaceae</taxon>
        <taxon>Algoriphagus</taxon>
    </lineage>
</organism>
<dbReference type="GO" id="GO:0005524">
    <property type="term" value="F:ATP binding"/>
    <property type="evidence" value="ECO:0007669"/>
    <property type="project" value="UniProtKB-UniRule"/>
</dbReference>
<keyword evidence="18" id="KW-1185">Reference proteome</keyword>
<keyword evidence="9 16" id="KW-0547">Nucleotide-binding</keyword>
<accession>A0A2W7RD23</accession>
<evidence type="ECO:0000256" key="16">
    <source>
        <dbReference type="HAMAP-Rule" id="MF_01274"/>
    </source>
</evidence>
<comment type="caution">
    <text evidence="17">The sequence shown here is derived from an EMBL/GenBank/DDBJ whole genome shotgun (WGS) entry which is preliminary data.</text>
</comment>
<evidence type="ECO:0000256" key="2">
    <source>
        <dbReference type="ARBA" id="ARBA00001958"/>
    </source>
</evidence>
<feature type="binding site" evidence="16">
    <location>
        <position position="131"/>
    </location>
    <ligand>
        <name>K(+)</name>
        <dbReference type="ChEBI" id="CHEBI:29103"/>
    </ligand>
</feature>
<evidence type="ECO:0000256" key="12">
    <source>
        <dbReference type="ARBA" id="ARBA00022958"/>
    </source>
</evidence>
<evidence type="ECO:0000256" key="11">
    <source>
        <dbReference type="ARBA" id="ARBA00022840"/>
    </source>
</evidence>
<evidence type="ECO:0000256" key="9">
    <source>
        <dbReference type="ARBA" id="ARBA00022741"/>
    </source>
</evidence>
<keyword evidence="16" id="KW-0479">Metal-binding</keyword>
<dbReference type="Gene3D" id="3.30.420.40">
    <property type="match status" value="2"/>
</dbReference>
<sequence>MFLAIDAGNSNVVFALYDEVDKSWKNHFRIETHSSKFSAQLHKKVPMYFLEHGINPGDIKSIGFSSVVPEINEQILHFCENYFGTQPYLISATSFPKLPIKSLSPNEIGTDLMCNVMAGYSNYAKALIVVDFGTALTFTVVDANGEIMGVNIVPGLKTAIKSLFTNTSKLPDVALKLPKSALGKNTTHAIQAGVLYGYTSLVKGMLETIAQETEMEFTVIATGGLVEILTPLEKVFDKIDRNLTLEGLRLITVANS</sequence>
<dbReference type="HAMAP" id="MF_01274">
    <property type="entry name" value="Pantothen_kinase_3"/>
    <property type="match status" value="1"/>
</dbReference>
<evidence type="ECO:0000313" key="18">
    <source>
        <dbReference type="Proteomes" id="UP000248882"/>
    </source>
</evidence>
<keyword evidence="11 16" id="KW-0067">ATP-binding</keyword>
<keyword evidence="13 16" id="KW-0173">Coenzyme A biosynthesis</keyword>
<dbReference type="Proteomes" id="UP000248882">
    <property type="component" value="Unassembled WGS sequence"/>
</dbReference>
<dbReference type="SUPFAM" id="SSF53067">
    <property type="entry name" value="Actin-like ATPase domain"/>
    <property type="match status" value="2"/>
</dbReference>
<evidence type="ECO:0000256" key="3">
    <source>
        <dbReference type="ARBA" id="ARBA00004496"/>
    </source>
</evidence>
<protein>
    <recommendedName>
        <fullName evidence="15 16">Type III pantothenate kinase</fullName>
        <ecNumber evidence="6 16">2.7.1.33</ecNumber>
    </recommendedName>
    <alternativeName>
        <fullName evidence="16">PanK-III</fullName>
    </alternativeName>
    <alternativeName>
        <fullName evidence="16">Pantothenic acid kinase</fullName>
    </alternativeName>
</protein>
<dbReference type="GO" id="GO:0046872">
    <property type="term" value="F:metal ion binding"/>
    <property type="evidence" value="ECO:0007669"/>
    <property type="project" value="UniProtKB-KW"/>
</dbReference>
<dbReference type="InterPro" id="IPR004619">
    <property type="entry name" value="Type_III_PanK"/>
</dbReference>
<evidence type="ECO:0000256" key="13">
    <source>
        <dbReference type="ARBA" id="ARBA00022993"/>
    </source>
</evidence>
<comment type="function">
    <text evidence="16">Catalyzes the phosphorylation of pantothenate (Pan), the first step in CoA biosynthesis.</text>
</comment>
<dbReference type="UniPathway" id="UPA00241">
    <property type="reaction ID" value="UER00352"/>
</dbReference>
<dbReference type="CDD" id="cd24015">
    <property type="entry name" value="ASKHA_NBD_PanK-III"/>
    <property type="match status" value="1"/>
</dbReference>
<evidence type="ECO:0000256" key="8">
    <source>
        <dbReference type="ARBA" id="ARBA00022679"/>
    </source>
</evidence>
<feature type="binding site" evidence="16">
    <location>
        <begin position="6"/>
        <end position="13"/>
    </location>
    <ligand>
        <name>ATP</name>
        <dbReference type="ChEBI" id="CHEBI:30616"/>
    </ligand>
</feature>
<dbReference type="OrthoDB" id="9804707at2"/>
<evidence type="ECO:0000256" key="15">
    <source>
        <dbReference type="ARBA" id="ARBA00040883"/>
    </source>
</evidence>
<evidence type="ECO:0000313" key="17">
    <source>
        <dbReference type="EMBL" id="PZX58011.1"/>
    </source>
</evidence>
<comment type="caution">
    <text evidence="16">Lacks conserved residue(s) required for the propagation of feature annotation.</text>
</comment>
<keyword evidence="7 16" id="KW-0963">Cytoplasm</keyword>
<gene>
    <name evidence="16" type="primary">coaX</name>
    <name evidence="17" type="ORF">LV85_00197</name>
</gene>